<comment type="caution">
    <text evidence="4">The sequence shown here is derived from an EMBL/GenBank/DDBJ whole genome shotgun (WGS) entry which is preliminary data.</text>
</comment>
<accession>A0AAV5CY63</accession>
<keyword evidence="5" id="KW-1185">Reference proteome</keyword>
<dbReference type="InterPro" id="IPR045058">
    <property type="entry name" value="GIMA/IAN/Toc"/>
</dbReference>
<dbReference type="Gene3D" id="3.40.50.300">
    <property type="entry name" value="P-loop containing nucleotide triphosphate hydrolases"/>
    <property type="match status" value="1"/>
</dbReference>
<feature type="domain" description="AIG1-type G" evidence="3">
    <location>
        <begin position="38"/>
        <end position="117"/>
    </location>
</feature>
<dbReference type="SUPFAM" id="SSF52540">
    <property type="entry name" value="P-loop containing nucleoside triphosphate hydrolases"/>
    <property type="match status" value="1"/>
</dbReference>
<sequence length="119" mass="12966">MPRYVIPQSSPAVQFHDGQRQRRPLLPGAGCARTDDVTLVLVGKVGYGKSATANSILGCNAFESKRSYASVTGTCQMRSTRLRVGNVIRTVNVIDTPGNKEIICSDSFRLDSVRDCYTP</sequence>
<dbReference type="Pfam" id="PF04548">
    <property type="entry name" value="AIG1"/>
    <property type="match status" value="1"/>
</dbReference>
<evidence type="ECO:0000256" key="2">
    <source>
        <dbReference type="ARBA" id="ARBA00023134"/>
    </source>
</evidence>
<reference evidence="4" key="1">
    <citation type="journal article" date="2018" name="DNA Res.">
        <title>Multiple hybrid de novo genome assembly of finger millet, an orphan allotetraploid crop.</title>
        <authorList>
            <person name="Hatakeyama M."/>
            <person name="Aluri S."/>
            <person name="Balachadran M.T."/>
            <person name="Sivarajan S.R."/>
            <person name="Patrignani A."/>
            <person name="Gruter S."/>
            <person name="Poveda L."/>
            <person name="Shimizu-Inatsugi R."/>
            <person name="Baeten J."/>
            <person name="Francoijs K.J."/>
            <person name="Nataraja K.N."/>
            <person name="Reddy Y.A.N."/>
            <person name="Phadnis S."/>
            <person name="Ravikumar R.L."/>
            <person name="Schlapbach R."/>
            <person name="Sreeman S.M."/>
            <person name="Shimizu K.K."/>
        </authorList>
    </citation>
    <scope>NUCLEOTIDE SEQUENCE</scope>
</reference>
<dbReference type="EMBL" id="BQKI01000009">
    <property type="protein sequence ID" value="GJN02862.1"/>
    <property type="molecule type" value="Genomic_DNA"/>
</dbReference>
<name>A0AAV5CY63_ELECO</name>
<dbReference type="GO" id="GO:0005525">
    <property type="term" value="F:GTP binding"/>
    <property type="evidence" value="ECO:0007669"/>
    <property type="project" value="UniProtKB-KW"/>
</dbReference>
<evidence type="ECO:0000313" key="4">
    <source>
        <dbReference type="EMBL" id="GJN02862.1"/>
    </source>
</evidence>
<organism evidence="4 5">
    <name type="scientific">Eleusine coracana subsp. coracana</name>
    <dbReference type="NCBI Taxonomy" id="191504"/>
    <lineage>
        <taxon>Eukaryota</taxon>
        <taxon>Viridiplantae</taxon>
        <taxon>Streptophyta</taxon>
        <taxon>Embryophyta</taxon>
        <taxon>Tracheophyta</taxon>
        <taxon>Spermatophyta</taxon>
        <taxon>Magnoliopsida</taxon>
        <taxon>Liliopsida</taxon>
        <taxon>Poales</taxon>
        <taxon>Poaceae</taxon>
        <taxon>PACMAD clade</taxon>
        <taxon>Chloridoideae</taxon>
        <taxon>Cynodonteae</taxon>
        <taxon>Eleusininae</taxon>
        <taxon>Eleusine</taxon>
    </lineage>
</organism>
<dbReference type="InterPro" id="IPR027417">
    <property type="entry name" value="P-loop_NTPase"/>
</dbReference>
<protein>
    <recommendedName>
        <fullName evidence="3">AIG1-type G domain-containing protein</fullName>
    </recommendedName>
</protein>
<keyword evidence="2" id="KW-0342">GTP-binding</keyword>
<evidence type="ECO:0000313" key="5">
    <source>
        <dbReference type="Proteomes" id="UP001054889"/>
    </source>
</evidence>
<dbReference type="PANTHER" id="PTHR10903">
    <property type="entry name" value="GTPASE, IMAP FAMILY MEMBER-RELATED"/>
    <property type="match status" value="1"/>
</dbReference>
<dbReference type="AlphaFoldDB" id="A0AAV5CY63"/>
<evidence type="ECO:0000259" key="3">
    <source>
        <dbReference type="Pfam" id="PF04548"/>
    </source>
</evidence>
<dbReference type="InterPro" id="IPR006703">
    <property type="entry name" value="G_AIG1"/>
</dbReference>
<evidence type="ECO:0000256" key="1">
    <source>
        <dbReference type="ARBA" id="ARBA00022741"/>
    </source>
</evidence>
<proteinExistence type="predicted"/>
<keyword evidence="1" id="KW-0547">Nucleotide-binding</keyword>
<dbReference type="Proteomes" id="UP001054889">
    <property type="component" value="Unassembled WGS sequence"/>
</dbReference>
<reference evidence="4" key="2">
    <citation type="submission" date="2021-12" db="EMBL/GenBank/DDBJ databases">
        <title>Resequencing data analysis of finger millet.</title>
        <authorList>
            <person name="Hatakeyama M."/>
            <person name="Aluri S."/>
            <person name="Balachadran M.T."/>
            <person name="Sivarajan S.R."/>
            <person name="Poveda L."/>
            <person name="Shimizu-Inatsugi R."/>
            <person name="Schlapbach R."/>
            <person name="Sreeman S.M."/>
            <person name="Shimizu K.K."/>
        </authorList>
    </citation>
    <scope>NUCLEOTIDE SEQUENCE</scope>
</reference>
<gene>
    <name evidence="4" type="primary">ga20251</name>
    <name evidence="4" type="ORF">PR202_ga20251</name>
</gene>
<dbReference type="PANTHER" id="PTHR10903:SF184">
    <property type="entry name" value="GTP-BINDING PROTEIN A"/>
    <property type="match status" value="1"/>
</dbReference>